<feature type="region of interest" description="Disordered" evidence="5">
    <location>
        <begin position="103"/>
        <end position="194"/>
    </location>
</feature>
<evidence type="ECO:0000313" key="7">
    <source>
        <dbReference type="Proteomes" id="UP001162483"/>
    </source>
</evidence>
<evidence type="ECO:0000256" key="2">
    <source>
        <dbReference type="ARBA" id="ARBA00019181"/>
    </source>
</evidence>
<dbReference type="Pfam" id="PF22611">
    <property type="entry name" value="CFAP126"/>
    <property type="match status" value="1"/>
</dbReference>
<evidence type="ECO:0000256" key="4">
    <source>
        <dbReference type="ARBA" id="ARBA00045261"/>
    </source>
</evidence>
<feature type="compositionally biased region" description="Polar residues" evidence="5">
    <location>
        <begin position="104"/>
        <end position="115"/>
    </location>
</feature>
<dbReference type="Proteomes" id="UP001162483">
    <property type="component" value="Unassembled WGS sequence"/>
</dbReference>
<dbReference type="CDD" id="cd23705">
    <property type="entry name" value="Flattop"/>
    <property type="match status" value="1"/>
</dbReference>
<dbReference type="InterPro" id="IPR038797">
    <property type="entry name" value="Fltp"/>
</dbReference>
<evidence type="ECO:0000313" key="6">
    <source>
        <dbReference type="EMBL" id="CAI9534806.1"/>
    </source>
</evidence>
<evidence type="ECO:0000256" key="1">
    <source>
        <dbReference type="ARBA" id="ARBA00009887"/>
    </source>
</evidence>
<evidence type="ECO:0000256" key="5">
    <source>
        <dbReference type="SAM" id="MobiDB-lite"/>
    </source>
</evidence>
<keyword evidence="7" id="KW-1185">Reference proteome</keyword>
<comment type="function">
    <text evidence="4">Microtubule inner protein (MIP) part of the dynein-decorated doublet microtubules (DMTs) in cilia axoneme. Acts as a regulator of cilium basal body docking and positioning in mono- and multiciliated cells. Regulates basal body docking and cilia formation in multiciliated lung cells. Regulates kinocilium positioning and stereocilia bundle morphogenesis in the inner ear.</text>
</comment>
<protein>
    <recommendedName>
        <fullName evidence="2">Protein Flattop</fullName>
    </recommendedName>
    <alternativeName>
        <fullName evidence="3">Cilia- and flagella-associated protein 126</fullName>
    </alternativeName>
</protein>
<gene>
    <name evidence="6" type="ORF">SPARVUS_LOCUS723794</name>
</gene>
<dbReference type="EMBL" id="CATNWA010000229">
    <property type="protein sequence ID" value="CAI9534806.1"/>
    <property type="molecule type" value="Genomic_DNA"/>
</dbReference>
<dbReference type="PANTHER" id="PTHR34639:SF1">
    <property type="entry name" value="PROTEIN FLATTOP"/>
    <property type="match status" value="1"/>
</dbReference>
<organism evidence="6 7">
    <name type="scientific">Staurois parvus</name>
    <dbReference type="NCBI Taxonomy" id="386267"/>
    <lineage>
        <taxon>Eukaryota</taxon>
        <taxon>Metazoa</taxon>
        <taxon>Chordata</taxon>
        <taxon>Craniata</taxon>
        <taxon>Vertebrata</taxon>
        <taxon>Euteleostomi</taxon>
        <taxon>Amphibia</taxon>
        <taxon>Batrachia</taxon>
        <taxon>Anura</taxon>
        <taxon>Neobatrachia</taxon>
        <taxon>Ranoidea</taxon>
        <taxon>Ranidae</taxon>
        <taxon>Staurois</taxon>
    </lineage>
</organism>
<proteinExistence type="inferred from homology"/>
<reference evidence="6" key="1">
    <citation type="submission" date="2023-05" db="EMBL/GenBank/DDBJ databases">
        <authorList>
            <person name="Stuckert A."/>
        </authorList>
    </citation>
    <scope>NUCLEOTIDE SEQUENCE</scope>
</reference>
<dbReference type="PANTHER" id="PTHR34639">
    <property type="entry name" value="PROTEIN FLATTOP"/>
    <property type="match status" value="1"/>
</dbReference>
<comment type="caution">
    <text evidence="6">The sequence shown here is derived from an EMBL/GenBank/DDBJ whole genome shotgun (WGS) entry which is preliminary data.</text>
</comment>
<sequence length="194" mass="21084">MATSYSANQYQSAFNPRQLQNWTVPKPCKQFPRTHDGFTQIIANDRGHLLPGAPRAQASPWGAFLGTWDMPLKIPPSKLSLTSRSADASKRLTQWIENSEPLLSASNGLRPTITGQVPLEGEGSRKASPTPSPRSGRGARIPEKAEEIAVQRSPTVSPTGAKKNGCCSRRARKGEEQTHSGSRPPSQCDARKKT</sequence>
<accession>A0ABN9AFN1</accession>
<feature type="compositionally biased region" description="Basic and acidic residues" evidence="5">
    <location>
        <begin position="140"/>
        <end position="149"/>
    </location>
</feature>
<feature type="non-terminal residue" evidence="6">
    <location>
        <position position="194"/>
    </location>
</feature>
<evidence type="ECO:0000256" key="3">
    <source>
        <dbReference type="ARBA" id="ARBA00033306"/>
    </source>
</evidence>
<name>A0ABN9AFN1_9NEOB</name>
<comment type="similarity">
    <text evidence="1">Belongs to the Flattop family.</text>
</comment>